<evidence type="ECO:0000313" key="3">
    <source>
        <dbReference type="EMBL" id="HII74066.1"/>
    </source>
</evidence>
<dbReference type="InterPro" id="IPR022002">
    <property type="entry name" value="ChsH2_Znr"/>
</dbReference>
<proteinExistence type="predicted"/>
<dbReference type="Gene3D" id="6.10.30.10">
    <property type="match status" value="1"/>
</dbReference>
<evidence type="ECO:0000259" key="2">
    <source>
        <dbReference type="Pfam" id="PF12172"/>
    </source>
</evidence>
<dbReference type="Pfam" id="PF12172">
    <property type="entry name" value="zf-ChsH2"/>
    <property type="match status" value="1"/>
</dbReference>
<protein>
    <submittedName>
        <fullName evidence="3">Zn-ribbon domain-containing OB-fold protein</fullName>
    </submittedName>
</protein>
<dbReference type="PANTHER" id="PTHR34075">
    <property type="entry name" value="BLR3430 PROTEIN"/>
    <property type="match status" value="1"/>
</dbReference>
<evidence type="ECO:0000313" key="4">
    <source>
        <dbReference type="Proteomes" id="UP000646844"/>
    </source>
</evidence>
<dbReference type="InterPro" id="IPR012340">
    <property type="entry name" value="NA-bd_OB-fold"/>
</dbReference>
<dbReference type="RefSeq" id="WP_010980504.1">
    <property type="nucleotide sequence ID" value="NZ_BAABQO010000010.1"/>
</dbReference>
<name>A0A832TGG5_9CREN</name>
<comment type="caution">
    <text evidence="3">The sequence shown here is derived from an EMBL/GenBank/DDBJ whole genome shotgun (WGS) entry which is preliminary data.</text>
</comment>
<sequence length="128" mass="14742">MDGIPLLFKYSVPDKLYEKFWEGLKKGEIYTTKCKKCNTLYYPPRKDCEKCMSSDMEWVKLSNEGILMTYSIVKQKPQGFENYSDYTVGIARNSDGANLMCWVKGEAKVGKKVRLTTDGQRVICEVIK</sequence>
<reference evidence="3" key="1">
    <citation type="journal article" date="2020" name="bioRxiv">
        <title>A rank-normalized archaeal taxonomy based on genome phylogeny resolves widespread incomplete and uneven classifications.</title>
        <authorList>
            <person name="Rinke C."/>
            <person name="Chuvochina M."/>
            <person name="Mussig A.J."/>
            <person name="Chaumeil P.-A."/>
            <person name="Waite D.W."/>
            <person name="Whitman W.B."/>
            <person name="Parks D.H."/>
            <person name="Hugenholtz P."/>
        </authorList>
    </citation>
    <scope>NUCLEOTIDE SEQUENCE</scope>
    <source>
        <strain evidence="3">UBA8838</strain>
    </source>
</reference>
<organism evidence="3 4">
    <name type="scientific">Sulfurisphaera tokodaii</name>
    <dbReference type="NCBI Taxonomy" id="111955"/>
    <lineage>
        <taxon>Archaea</taxon>
        <taxon>Thermoproteota</taxon>
        <taxon>Thermoprotei</taxon>
        <taxon>Sulfolobales</taxon>
        <taxon>Sulfolobaceae</taxon>
        <taxon>Sulfurisphaera</taxon>
    </lineage>
</organism>
<dbReference type="GeneID" id="1460502"/>
<dbReference type="SUPFAM" id="SSF50249">
    <property type="entry name" value="Nucleic acid-binding proteins"/>
    <property type="match status" value="1"/>
</dbReference>
<dbReference type="Proteomes" id="UP000646844">
    <property type="component" value="Unassembled WGS sequence"/>
</dbReference>
<dbReference type="Pfam" id="PF01796">
    <property type="entry name" value="OB_ChsH2_C"/>
    <property type="match status" value="1"/>
</dbReference>
<accession>A0A832TGG5</accession>
<evidence type="ECO:0000259" key="1">
    <source>
        <dbReference type="Pfam" id="PF01796"/>
    </source>
</evidence>
<dbReference type="PANTHER" id="PTHR34075:SF6">
    <property type="entry name" value="DNA-BINDING PROTEIN"/>
    <property type="match status" value="1"/>
</dbReference>
<feature type="domain" description="ChsH2 C-terminal OB-fold" evidence="1">
    <location>
        <begin position="58"/>
        <end position="117"/>
    </location>
</feature>
<gene>
    <name evidence="3" type="ORF">HA332_06755</name>
</gene>
<dbReference type="InterPro" id="IPR052513">
    <property type="entry name" value="Thioester_dehydratase-like"/>
</dbReference>
<dbReference type="OMA" id="FPPRADC"/>
<dbReference type="InterPro" id="IPR002878">
    <property type="entry name" value="ChsH2_C"/>
</dbReference>
<dbReference type="EMBL" id="DUJO01000026">
    <property type="protein sequence ID" value="HII74066.1"/>
    <property type="molecule type" value="Genomic_DNA"/>
</dbReference>
<dbReference type="AlphaFoldDB" id="A0A832TGG5"/>
<feature type="domain" description="ChsH2 rubredoxin-like zinc ribbon" evidence="2">
    <location>
        <begin position="21"/>
        <end position="57"/>
    </location>
</feature>